<gene>
    <name evidence="1" type="ORF">CMUS01_04623</name>
</gene>
<evidence type="ECO:0000313" key="1">
    <source>
        <dbReference type="EMBL" id="KAF6838495.1"/>
    </source>
</evidence>
<organism evidence="1 2">
    <name type="scientific">Colletotrichum musicola</name>
    <dbReference type="NCBI Taxonomy" id="2175873"/>
    <lineage>
        <taxon>Eukaryota</taxon>
        <taxon>Fungi</taxon>
        <taxon>Dikarya</taxon>
        <taxon>Ascomycota</taxon>
        <taxon>Pezizomycotina</taxon>
        <taxon>Sordariomycetes</taxon>
        <taxon>Hypocreomycetidae</taxon>
        <taxon>Glomerellales</taxon>
        <taxon>Glomerellaceae</taxon>
        <taxon>Colletotrichum</taxon>
        <taxon>Colletotrichum orchidearum species complex</taxon>
    </lineage>
</organism>
<protein>
    <submittedName>
        <fullName evidence="1">Uncharacterized protein</fullName>
    </submittedName>
</protein>
<accession>A0A8H6KVU3</accession>
<dbReference type="EMBL" id="WIGM01000127">
    <property type="protein sequence ID" value="KAF6838495.1"/>
    <property type="molecule type" value="Genomic_DNA"/>
</dbReference>
<keyword evidence="2" id="KW-1185">Reference proteome</keyword>
<name>A0A8H6KVU3_9PEZI</name>
<dbReference type="AlphaFoldDB" id="A0A8H6KVU3"/>
<comment type="caution">
    <text evidence="1">The sequence shown here is derived from an EMBL/GenBank/DDBJ whole genome shotgun (WGS) entry which is preliminary data.</text>
</comment>
<sequence>MTSIVVVMASVWIRSVRVRDKWRCWVSWPQIVLANEDSAWLPGEGGSPCRQTLTLTWSALAAREAARGNRFLASNGNQRGPSGLARPMGANASMVPGGASIGRRLSFSQKKAIPLIHTRAQRAPSGCPRKQSLASARSLLEEHGMIGEASPAANWNRPGSVSRGRGTRCSSLDAAVVVLEQRQSGLEAMTISCDHPSARLGNVDRDCSRNHDGVVLGIGFADVHKYELASKVLRSNMPSSRASVVVNGKSVKMSASKKEQAAESKSRLKGYDTQDSNLFQRLHVDPKVEGRVEAYTSRARDAARDIDGSVPPKSK</sequence>
<evidence type="ECO:0000313" key="2">
    <source>
        <dbReference type="Proteomes" id="UP000639643"/>
    </source>
</evidence>
<reference evidence="1" key="1">
    <citation type="journal article" date="2020" name="Phytopathology">
        <title>Genome Sequence Resources of Colletotrichum truncatum, C. plurivorum, C. musicola, and C. sojae: Four Species Pathogenic to Soybean (Glycine max).</title>
        <authorList>
            <person name="Rogerio F."/>
            <person name="Boufleur T.R."/>
            <person name="Ciampi-Guillardi M."/>
            <person name="Sukno S.A."/>
            <person name="Thon M.R."/>
            <person name="Massola Junior N.S."/>
            <person name="Baroncelli R."/>
        </authorList>
    </citation>
    <scope>NUCLEOTIDE SEQUENCE</scope>
    <source>
        <strain evidence="1">LFN0074</strain>
    </source>
</reference>
<proteinExistence type="predicted"/>
<dbReference type="Proteomes" id="UP000639643">
    <property type="component" value="Unassembled WGS sequence"/>
</dbReference>